<dbReference type="EMBL" id="CP063849">
    <property type="protein sequence ID" value="QOY92245.1"/>
    <property type="molecule type" value="Genomic_DNA"/>
</dbReference>
<dbReference type="CDD" id="cd08984">
    <property type="entry name" value="GH43-like"/>
    <property type="match status" value="1"/>
</dbReference>
<evidence type="ECO:0000313" key="1">
    <source>
        <dbReference type="EMBL" id="QOY92245.1"/>
    </source>
</evidence>
<keyword evidence="1" id="KW-0378">Hydrolase</keyword>
<proteinExistence type="predicted"/>
<dbReference type="GO" id="GO:0016787">
    <property type="term" value="F:hydrolase activity"/>
    <property type="evidence" value="ECO:0007669"/>
    <property type="project" value="UniProtKB-KW"/>
</dbReference>
<dbReference type="KEGG" id="pfer:IRI77_33960"/>
<dbReference type="AlphaFoldDB" id="A0A7S7SQI6"/>
<evidence type="ECO:0000313" key="2">
    <source>
        <dbReference type="Proteomes" id="UP000593892"/>
    </source>
</evidence>
<dbReference type="SUPFAM" id="SSF75005">
    <property type="entry name" value="Arabinanase/levansucrase/invertase"/>
    <property type="match status" value="1"/>
</dbReference>
<dbReference type="Gene3D" id="2.115.10.20">
    <property type="entry name" value="Glycosyl hydrolase domain, family 43"/>
    <property type="match status" value="2"/>
</dbReference>
<dbReference type="InterPro" id="IPR023296">
    <property type="entry name" value="Glyco_hydro_beta-prop_sf"/>
</dbReference>
<dbReference type="Proteomes" id="UP000593892">
    <property type="component" value="Chromosome"/>
</dbReference>
<accession>A0A7S7SQI6</accession>
<gene>
    <name evidence="1" type="ORF">IRI77_33960</name>
</gene>
<organism evidence="1 2">
    <name type="scientific">Paludibaculum fermentans</name>
    <dbReference type="NCBI Taxonomy" id="1473598"/>
    <lineage>
        <taxon>Bacteria</taxon>
        <taxon>Pseudomonadati</taxon>
        <taxon>Acidobacteriota</taxon>
        <taxon>Terriglobia</taxon>
        <taxon>Bryobacterales</taxon>
        <taxon>Bryobacteraceae</taxon>
        <taxon>Paludibaculum</taxon>
    </lineage>
</organism>
<sequence length="317" mass="35707">MKAQQGKIAAKPLFRDPVHDGAADSVLVWNRAEKRWFMLYTNRRANVPDLPGVAWVHGTRIGIAESIDNGASWKYRGVADIDYGKPDYSLWAPDVIDDGKVYHMFLSVVPGTFPDWNAPRDIVHLTSTDLLHWSHGVKLPLASDRVIDATVIRLKNGQWRLWYKNERDKSHIYYADSPDLNQWNPGGVAVDDRAGEGAKVFLWQGRYWMITDMWKGIAVYSSPDTNKWTAQAEPILRDGGKLPTDREKGQHADVVVSGDRAYIIYFTHQSGADADPSVPNSGRHTLLQMAELKLKDGQLTCDRDEPVHVWLAPPAGR</sequence>
<name>A0A7S7SQI6_PALFE</name>
<protein>
    <submittedName>
        <fullName evidence="1">Glycoside hydrolase family 43</fullName>
    </submittedName>
</protein>
<keyword evidence="2" id="KW-1185">Reference proteome</keyword>
<reference evidence="1 2" key="1">
    <citation type="submission" date="2020-10" db="EMBL/GenBank/DDBJ databases">
        <title>Complete genome sequence of Paludibaculum fermentans P105T, a facultatively anaerobic acidobacterium capable of dissimilatory Fe(III) reduction.</title>
        <authorList>
            <person name="Dedysh S.N."/>
            <person name="Beletsky A.V."/>
            <person name="Kulichevskaya I.S."/>
            <person name="Mardanov A.V."/>
            <person name="Ravin N.V."/>
        </authorList>
    </citation>
    <scope>NUCLEOTIDE SEQUENCE [LARGE SCALE GENOMIC DNA]</scope>
    <source>
        <strain evidence="1 2">P105</strain>
    </source>
</reference>